<dbReference type="AlphaFoldDB" id="A0A2U8W3U2"/>
<organism evidence="1 2">
    <name type="scientific">Methylobacterium durans</name>
    <dbReference type="NCBI Taxonomy" id="2202825"/>
    <lineage>
        <taxon>Bacteria</taxon>
        <taxon>Pseudomonadati</taxon>
        <taxon>Pseudomonadota</taxon>
        <taxon>Alphaproteobacteria</taxon>
        <taxon>Hyphomicrobiales</taxon>
        <taxon>Methylobacteriaceae</taxon>
        <taxon>Methylobacterium</taxon>
    </lineage>
</organism>
<protein>
    <recommendedName>
        <fullName evidence="3">MBL fold metallo-hydrolase</fullName>
    </recommendedName>
</protein>
<dbReference type="Gene3D" id="3.60.15.10">
    <property type="entry name" value="Ribonuclease Z/Hydroxyacylglutathione hydrolase-like"/>
    <property type="match status" value="1"/>
</dbReference>
<dbReference type="SUPFAM" id="SSF56281">
    <property type="entry name" value="Metallo-hydrolase/oxidoreductase"/>
    <property type="match status" value="1"/>
</dbReference>
<dbReference type="EMBL" id="CP029550">
    <property type="protein sequence ID" value="AWN40318.1"/>
    <property type="molecule type" value="Genomic_DNA"/>
</dbReference>
<dbReference type="RefSeq" id="WP_109888359.1">
    <property type="nucleotide sequence ID" value="NZ_CP029550.1"/>
</dbReference>
<gene>
    <name evidence="1" type="ORF">DK389_06925</name>
</gene>
<name>A0A2U8W3U2_9HYPH</name>
<dbReference type="Proteomes" id="UP000245926">
    <property type="component" value="Chromosome"/>
</dbReference>
<dbReference type="KEGG" id="mets:DK389_06925"/>
<dbReference type="InterPro" id="IPR036866">
    <property type="entry name" value="RibonucZ/Hydroxyglut_hydro"/>
</dbReference>
<reference evidence="2" key="1">
    <citation type="submission" date="2018-05" db="EMBL/GenBank/DDBJ databases">
        <title>Complete Genome Sequence of Methylobacterium sp. 17SD2-17.</title>
        <authorList>
            <person name="Srinivasan S."/>
        </authorList>
    </citation>
    <scope>NUCLEOTIDE SEQUENCE [LARGE SCALE GENOMIC DNA]</scope>
    <source>
        <strain evidence="2">17SD2-17</strain>
    </source>
</reference>
<dbReference type="OrthoDB" id="9815874at2"/>
<sequence>MEGIGERRFRLLHLSGHTVEDLCLFEERSGLLFPGELVFLDRAATTPDADLPRWRAALATLGGIGHGRLVPGHCPVESGRRGIDQALAWLEMVEGRIGPAYEEGLVITETMGLRLPDWAERIAVARYAYARSGMHLLAQIEAERLPFLAS</sequence>
<keyword evidence="2" id="KW-1185">Reference proteome</keyword>
<evidence type="ECO:0000313" key="1">
    <source>
        <dbReference type="EMBL" id="AWN40318.1"/>
    </source>
</evidence>
<evidence type="ECO:0000313" key="2">
    <source>
        <dbReference type="Proteomes" id="UP000245926"/>
    </source>
</evidence>
<accession>A0A2U8W3U2</accession>
<proteinExistence type="predicted"/>
<evidence type="ECO:0008006" key="3">
    <source>
        <dbReference type="Google" id="ProtNLM"/>
    </source>
</evidence>